<evidence type="ECO:0000256" key="4">
    <source>
        <dbReference type="ARBA" id="ARBA00022989"/>
    </source>
</evidence>
<feature type="transmembrane region" description="Helical" evidence="6">
    <location>
        <begin position="71"/>
        <end position="90"/>
    </location>
</feature>
<keyword evidence="4 6" id="KW-1133">Transmembrane helix</keyword>
<comment type="subcellular location">
    <subcellularLocation>
        <location evidence="1">Membrane</location>
        <topology evidence="1">Multi-pass membrane protein</topology>
    </subcellularLocation>
</comment>
<comment type="caution">
    <text evidence="7">The sequence shown here is derived from an EMBL/GenBank/DDBJ whole genome shotgun (WGS) entry which is preliminary data.</text>
</comment>
<evidence type="ECO:0000256" key="2">
    <source>
        <dbReference type="ARBA" id="ARBA00005335"/>
    </source>
</evidence>
<dbReference type="OrthoDB" id="268928at2759"/>
<evidence type="ECO:0000256" key="1">
    <source>
        <dbReference type="ARBA" id="ARBA00004141"/>
    </source>
</evidence>
<feature type="transmembrane region" description="Helical" evidence="6">
    <location>
        <begin position="154"/>
        <end position="174"/>
    </location>
</feature>
<keyword evidence="8" id="KW-1185">Reference proteome</keyword>
<keyword evidence="3 6" id="KW-0812">Transmembrane</keyword>
<keyword evidence="5 6" id="KW-0472">Membrane</keyword>
<dbReference type="STRING" id="741276.A0A2S5BB23"/>
<dbReference type="Proteomes" id="UP000237144">
    <property type="component" value="Unassembled WGS sequence"/>
</dbReference>
<sequence length="187" mass="20519">MRSSDPRRVLLIRCPSIRLGEKQRPALVYLAGALFALGWWAFLDASIMSAHAKPLTDPDTPYDPIPVRVNFADWAPGLCATLGMIIVNLIDKQRLLGDDGWDGSWSGGGVAWRARLFLFVGFALMAGGLAGSITVLVIKYVLPHYPESYGVSWGIANVLQCIAIMFSSVVLWTAQNAEQDYSYNITL</sequence>
<organism evidence="7 8">
    <name type="scientific">Rhodotorula taiwanensis</name>
    <dbReference type="NCBI Taxonomy" id="741276"/>
    <lineage>
        <taxon>Eukaryota</taxon>
        <taxon>Fungi</taxon>
        <taxon>Dikarya</taxon>
        <taxon>Basidiomycota</taxon>
        <taxon>Pucciniomycotina</taxon>
        <taxon>Microbotryomycetes</taxon>
        <taxon>Sporidiobolales</taxon>
        <taxon>Sporidiobolaceae</taxon>
        <taxon>Rhodotorula</taxon>
    </lineage>
</organism>
<name>A0A2S5BB23_9BASI</name>
<evidence type="ECO:0000313" key="7">
    <source>
        <dbReference type="EMBL" id="POY73985.1"/>
    </source>
</evidence>
<dbReference type="InterPro" id="IPR007919">
    <property type="entry name" value="UPF0220"/>
</dbReference>
<dbReference type="PANTHER" id="PTHR13180">
    <property type="entry name" value="SMALL MEMBRANE PROTEIN-RELATED"/>
    <property type="match status" value="1"/>
</dbReference>
<dbReference type="AlphaFoldDB" id="A0A2S5BB23"/>
<reference evidence="7 8" key="1">
    <citation type="journal article" date="2018" name="Front. Microbiol.">
        <title>Prospects for Fungal Bioremediation of Acidic Radioactive Waste Sites: Characterization and Genome Sequence of Rhodotorula taiwanensis MD1149.</title>
        <authorList>
            <person name="Tkavc R."/>
            <person name="Matrosova V.Y."/>
            <person name="Grichenko O.E."/>
            <person name="Gostincar C."/>
            <person name="Volpe R.P."/>
            <person name="Klimenkova P."/>
            <person name="Gaidamakova E.K."/>
            <person name="Zhou C.E."/>
            <person name="Stewart B.J."/>
            <person name="Lyman M.G."/>
            <person name="Malfatti S.A."/>
            <person name="Rubinfeld B."/>
            <person name="Courtot M."/>
            <person name="Singh J."/>
            <person name="Dalgard C.L."/>
            <person name="Hamilton T."/>
            <person name="Frey K.G."/>
            <person name="Gunde-Cimerman N."/>
            <person name="Dugan L."/>
            <person name="Daly M.J."/>
        </authorList>
    </citation>
    <scope>NUCLEOTIDE SEQUENCE [LARGE SCALE GENOMIC DNA]</scope>
    <source>
        <strain evidence="7 8">MD1149</strain>
    </source>
</reference>
<proteinExistence type="inferred from homology"/>
<accession>A0A2S5BB23</accession>
<feature type="transmembrane region" description="Helical" evidence="6">
    <location>
        <begin position="116"/>
        <end position="142"/>
    </location>
</feature>
<evidence type="ECO:0000256" key="5">
    <source>
        <dbReference type="ARBA" id="ARBA00023136"/>
    </source>
</evidence>
<dbReference type="Pfam" id="PF05255">
    <property type="entry name" value="UPF0220"/>
    <property type="match status" value="1"/>
</dbReference>
<dbReference type="GO" id="GO:0016020">
    <property type="term" value="C:membrane"/>
    <property type="evidence" value="ECO:0007669"/>
    <property type="project" value="UniProtKB-SubCell"/>
</dbReference>
<evidence type="ECO:0000313" key="8">
    <source>
        <dbReference type="Proteomes" id="UP000237144"/>
    </source>
</evidence>
<protein>
    <submittedName>
        <fullName evidence="7">Uncharacterized protein</fullName>
    </submittedName>
</protein>
<comment type="similarity">
    <text evidence="2">Belongs to the UPF0220 family.</text>
</comment>
<feature type="transmembrane region" description="Helical" evidence="6">
    <location>
        <begin position="26"/>
        <end position="51"/>
    </location>
</feature>
<evidence type="ECO:0000256" key="6">
    <source>
        <dbReference type="SAM" id="Phobius"/>
    </source>
</evidence>
<dbReference type="EMBL" id="PJQD01000029">
    <property type="protein sequence ID" value="POY73985.1"/>
    <property type="molecule type" value="Genomic_DNA"/>
</dbReference>
<gene>
    <name evidence="7" type="ORF">BMF94_2796</name>
</gene>
<evidence type="ECO:0000256" key="3">
    <source>
        <dbReference type="ARBA" id="ARBA00022692"/>
    </source>
</evidence>